<protein>
    <submittedName>
        <fullName evidence="2">Uncharacterized protein</fullName>
    </submittedName>
</protein>
<evidence type="ECO:0000313" key="2">
    <source>
        <dbReference type="EMBL" id="KAK7335388.1"/>
    </source>
</evidence>
<keyword evidence="1" id="KW-1133">Transmembrane helix</keyword>
<feature type="transmembrane region" description="Helical" evidence="1">
    <location>
        <begin position="20"/>
        <end position="40"/>
    </location>
</feature>
<comment type="caution">
    <text evidence="2">The sequence shown here is derived from an EMBL/GenBank/DDBJ whole genome shotgun (WGS) entry which is preliminary data.</text>
</comment>
<name>A0AAN9QL48_PHACN</name>
<reference evidence="2 3" key="1">
    <citation type="submission" date="2024-01" db="EMBL/GenBank/DDBJ databases">
        <title>The genomes of 5 underutilized Papilionoideae crops provide insights into root nodulation and disease resistanc.</title>
        <authorList>
            <person name="Jiang F."/>
        </authorList>
    </citation>
    <scope>NUCLEOTIDE SEQUENCE [LARGE SCALE GENOMIC DNA]</scope>
    <source>
        <strain evidence="2">JINMINGXINNONG_FW02</strain>
        <tissue evidence="2">Leaves</tissue>
    </source>
</reference>
<dbReference type="AlphaFoldDB" id="A0AAN9QL48"/>
<organism evidence="2 3">
    <name type="scientific">Phaseolus coccineus</name>
    <name type="common">Scarlet runner bean</name>
    <name type="synonym">Phaseolus multiflorus</name>
    <dbReference type="NCBI Taxonomy" id="3886"/>
    <lineage>
        <taxon>Eukaryota</taxon>
        <taxon>Viridiplantae</taxon>
        <taxon>Streptophyta</taxon>
        <taxon>Embryophyta</taxon>
        <taxon>Tracheophyta</taxon>
        <taxon>Spermatophyta</taxon>
        <taxon>Magnoliopsida</taxon>
        <taxon>eudicotyledons</taxon>
        <taxon>Gunneridae</taxon>
        <taxon>Pentapetalae</taxon>
        <taxon>rosids</taxon>
        <taxon>fabids</taxon>
        <taxon>Fabales</taxon>
        <taxon>Fabaceae</taxon>
        <taxon>Papilionoideae</taxon>
        <taxon>50 kb inversion clade</taxon>
        <taxon>NPAAA clade</taxon>
        <taxon>indigoferoid/millettioid clade</taxon>
        <taxon>Phaseoleae</taxon>
        <taxon>Phaseolus</taxon>
    </lineage>
</organism>
<accession>A0AAN9QL48</accession>
<keyword evidence="1" id="KW-0812">Transmembrane</keyword>
<keyword evidence="1" id="KW-0472">Membrane</keyword>
<dbReference type="Proteomes" id="UP001374584">
    <property type="component" value="Unassembled WGS sequence"/>
</dbReference>
<sequence length="80" mass="9038">MFYKSDSRNSLSKLFTFSTVEIVTCFCTFAFLKIVGLVFTQASTMAFGCKAPINITSSYVLDEYPSLGISIEHQKRMIDF</sequence>
<evidence type="ECO:0000256" key="1">
    <source>
        <dbReference type="SAM" id="Phobius"/>
    </source>
</evidence>
<dbReference type="EMBL" id="JAYMYR010000010">
    <property type="protein sequence ID" value="KAK7335388.1"/>
    <property type="molecule type" value="Genomic_DNA"/>
</dbReference>
<gene>
    <name evidence="2" type="ORF">VNO80_27198</name>
</gene>
<evidence type="ECO:0000313" key="3">
    <source>
        <dbReference type="Proteomes" id="UP001374584"/>
    </source>
</evidence>
<proteinExistence type="predicted"/>
<keyword evidence="3" id="KW-1185">Reference proteome</keyword>